<evidence type="ECO:0000313" key="1">
    <source>
        <dbReference type="EMBL" id="GAA4910271.1"/>
    </source>
</evidence>
<keyword evidence="2" id="KW-1185">Reference proteome</keyword>
<reference evidence="2" key="1">
    <citation type="journal article" date="2019" name="Int. J. Syst. Evol. Microbiol.">
        <title>The Global Catalogue of Microorganisms (GCM) 10K type strain sequencing project: providing services to taxonomists for standard genome sequencing and annotation.</title>
        <authorList>
            <consortium name="The Broad Institute Genomics Platform"/>
            <consortium name="The Broad Institute Genome Sequencing Center for Infectious Disease"/>
            <person name="Wu L."/>
            <person name="Ma J."/>
        </authorList>
    </citation>
    <scope>NUCLEOTIDE SEQUENCE [LARGE SCALE GENOMIC DNA]</scope>
    <source>
        <strain evidence="2">JCM 18283</strain>
    </source>
</reference>
<protein>
    <submittedName>
        <fullName evidence="1">Uncharacterized protein</fullName>
    </submittedName>
</protein>
<dbReference type="EMBL" id="BAABJI010000001">
    <property type="protein sequence ID" value="GAA4910271.1"/>
    <property type="molecule type" value="Genomic_DNA"/>
</dbReference>
<organism evidence="1 2">
    <name type="scientific">Mucilaginibacter defluvii</name>
    <dbReference type="NCBI Taxonomy" id="1196019"/>
    <lineage>
        <taxon>Bacteria</taxon>
        <taxon>Pseudomonadati</taxon>
        <taxon>Bacteroidota</taxon>
        <taxon>Sphingobacteriia</taxon>
        <taxon>Sphingobacteriales</taxon>
        <taxon>Sphingobacteriaceae</taxon>
        <taxon>Mucilaginibacter</taxon>
    </lineage>
</organism>
<proteinExistence type="predicted"/>
<gene>
    <name evidence="1" type="ORF">GCM10023313_11790</name>
</gene>
<evidence type="ECO:0000313" key="2">
    <source>
        <dbReference type="Proteomes" id="UP001501436"/>
    </source>
</evidence>
<comment type="caution">
    <text evidence="1">The sequence shown here is derived from an EMBL/GenBank/DDBJ whole genome shotgun (WGS) entry which is preliminary data.</text>
</comment>
<sequence length="90" mass="9939">MDLEPCKDVVGSVRSTTSIATIQDQHESHSGQDQCPPMCHCGCCNMQVVFTKKIIIRAVETKLTTVTDAYLPEKPVTRPTNIWQPPKLAA</sequence>
<dbReference type="Proteomes" id="UP001501436">
    <property type="component" value="Unassembled WGS sequence"/>
</dbReference>
<accession>A0ABP9FP76</accession>
<name>A0ABP9FP76_9SPHI</name>